<reference evidence="1 2" key="1">
    <citation type="submission" date="2023-08" db="EMBL/GenBank/DDBJ databases">
        <title>Black Yeasts Isolated from many extreme environments.</title>
        <authorList>
            <person name="Coleine C."/>
            <person name="Stajich J.E."/>
            <person name="Selbmann L."/>
        </authorList>
    </citation>
    <scope>NUCLEOTIDE SEQUENCE [LARGE SCALE GENOMIC DNA]</scope>
    <source>
        <strain evidence="1 2">CCFEE 5885</strain>
    </source>
</reference>
<evidence type="ECO:0000313" key="2">
    <source>
        <dbReference type="Proteomes" id="UP001345013"/>
    </source>
</evidence>
<evidence type="ECO:0000313" key="1">
    <source>
        <dbReference type="EMBL" id="KAK5094029.1"/>
    </source>
</evidence>
<keyword evidence="2" id="KW-1185">Reference proteome</keyword>
<accession>A0ABR0KDS7</accession>
<organism evidence="1 2">
    <name type="scientific">Lithohypha guttulata</name>
    <dbReference type="NCBI Taxonomy" id="1690604"/>
    <lineage>
        <taxon>Eukaryota</taxon>
        <taxon>Fungi</taxon>
        <taxon>Dikarya</taxon>
        <taxon>Ascomycota</taxon>
        <taxon>Pezizomycotina</taxon>
        <taxon>Eurotiomycetes</taxon>
        <taxon>Chaetothyriomycetidae</taxon>
        <taxon>Chaetothyriales</taxon>
        <taxon>Trichomeriaceae</taxon>
        <taxon>Lithohypha</taxon>
    </lineage>
</organism>
<name>A0ABR0KDS7_9EURO</name>
<sequence length="135" mass="13796">MFLSNGGQSQSASSRSNFVSITATAGGAAQGLSRTINNLDPTIYYTLGMKYSSTLPGSSGDCPTTMSFNGVALGTKYLGGSSSWGNSGEIYFQPNAATGTFSLSMSCPAGSSTGSSLTVYLDDIVMKPLNTPCTP</sequence>
<protein>
    <submittedName>
        <fullName evidence="1">Uncharacterized protein</fullName>
    </submittedName>
</protein>
<dbReference type="EMBL" id="JAVRRG010000037">
    <property type="protein sequence ID" value="KAK5094029.1"/>
    <property type="molecule type" value="Genomic_DNA"/>
</dbReference>
<gene>
    <name evidence="1" type="ORF">LTR24_003837</name>
</gene>
<dbReference type="Proteomes" id="UP001345013">
    <property type="component" value="Unassembled WGS sequence"/>
</dbReference>
<comment type="caution">
    <text evidence="1">The sequence shown here is derived from an EMBL/GenBank/DDBJ whole genome shotgun (WGS) entry which is preliminary data.</text>
</comment>
<proteinExistence type="predicted"/>